<gene>
    <name evidence="2" type="ORF">CGZ75_12570</name>
</gene>
<evidence type="ECO:0000256" key="1">
    <source>
        <dbReference type="SAM" id="SignalP"/>
    </source>
</evidence>
<feature type="chain" id="PRO_5012104506" evidence="1">
    <location>
        <begin position="25"/>
        <end position="560"/>
    </location>
</feature>
<organism evidence="2 3">
    <name type="scientific">Paenibacillus herberti</name>
    <dbReference type="NCBI Taxonomy" id="1619309"/>
    <lineage>
        <taxon>Bacteria</taxon>
        <taxon>Bacillati</taxon>
        <taxon>Bacillota</taxon>
        <taxon>Bacilli</taxon>
        <taxon>Bacillales</taxon>
        <taxon>Paenibacillaceae</taxon>
        <taxon>Paenibacillus</taxon>
    </lineage>
</organism>
<feature type="signal peptide" evidence="1">
    <location>
        <begin position="1"/>
        <end position="24"/>
    </location>
</feature>
<dbReference type="OrthoDB" id="2506821at2"/>
<dbReference type="PANTHER" id="PTHR43649:SF12">
    <property type="entry name" value="DIACETYLCHITOBIOSE BINDING PROTEIN DASA"/>
    <property type="match status" value="1"/>
</dbReference>
<proteinExistence type="predicted"/>
<dbReference type="SUPFAM" id="SSF53850">
    <property type="entry name" value="Periplasmic binding protein-like II"/>
    <property type="match status" value="1"/>
</dbReference>
<dbReference type="InterPro" id="IPR006059">
    <property type="entry name" value="SBP"/>
</dbReference>
<dbReference type="InterPro" id="IPR050490">
    <property type="entry name" value="Bact_solute-bd_prot1"/>
</dbReference>
<accession>A0A229P552</accession>
<dbReference type="Gene3D" id="3.40.190.10">
    <property type="entry name" value="Periplasmic binding protein-like II"/>
    <property type="match status" value="2"/>
</dbReference>
<keyword evidence="1" id="KW-0732">Signal</keyword>
<dbReference type="AlphaFoldDB" id="A0A229P552"/>
<dbReference type="PANTHER" id="PTHR43649">
    <property type="entry name" value="ARABINOSE-BINDING PROTEIN-RELATED"/>
    <property type="match status" value="1"/>
</dbReference>
<protein>
    <submittedName>
        <fullName evidence="2">ABC transporter substrate-binding protein</fullName>
    </submittedName>
</protein>
<dbReference type="Proteomes" id="UP000215145">
    <property type="component" value="Unassembled WGS sequence"/>
</dbReference>
<dbReference type="PROSITE" id="PS51257">
    <property type="entry name" value="PROKAR_LIPOPROTEIN"/>
    <property type="match status" value="1"/>
</dbReference>
<sequence>MIESKKTSSAILLLLLGGMMLLSACTSKETGSGGKSDGKNTETRGKITSTIYDRGGVAPEEGTMISNRWSKWINENSPVDVSFVSVPRWESAQKLNTLFASGTAPDLILEYDSVIKNQLYTQKQLLPLDEYIEKSTVYKGMLEKYPTLRKLGTKDDGKLYEIGRISDVIPQHIIYIRTDWLKGLNLEMPKTTEDFFNVAKAFADGDPDGNNKKDTYGANLSFVGMMGVDAMFGTIFNANDKNPWILDENGNLVLGWDRVEAALQFKKKLYDAGIVDKDFLTDGKGDKAKLDFTTGKLGIWGSNGPDAAAYSTLKQNVPDAEIAALQLPEGLFGSFSPIIGTPISMNAVVNAQAKNPADIIKYIDFMMSEKAIMVLNNGIEGEHYKIGDNGCPTVIDPDKNKIEKNYSGDFAMITGGITGKCASYNLLLNPIEPKEQTAEGKAAYEISKQFAAAYQSAFDAYLDPSRPMVSIIPNAALPSLPQTLQINQTNGFKTVYDIIAKSIISGGSYTAQQAIKDAKAAWQTSNGAKVEAFMKEWYTENKDKTLLTKDYYDFIKKNNE</sequence>
<evidence type="ECO:0000313" key="2">
    <source>
        <dbReference type="EMBL" id="OXM17393.1"/>
    </source>
</evidence>
<dbReference type="RefSeq" id="WP_089524468.1">
    <property type="nucleotide sequence ID" value="NZ_NMUQ01000001.1"/>
</dbReference>
<evidence type="ECO:0000313" key="3">
    <source>
        <dbReference type="Proteomes" id="UP000215145"/>
    </source>
</evidence>
<dbReference type="EMBL" id="NMUQ01000001">
    <property type="protein sequence ID" value="OXM17393.1"/>
    <property type="molecule type" value="Genomic_DNA"/>
</dbReference>
<name>A0A229P552_9BACL</name>
<comment type="caution">
    <text evidence="2">The sequence shown here is derived from an EMBL/GenBank/DDBJ whole genome shotgun (WGS) entry which is preliminary data.</text>
</comment>
<dbReference type="Pfam" id="PF01547">
    <property type="entry name" value="SBP_bac_1"/>
    <property type="match status" value="1"/>
</dbReference>
<reference evidence="2 3" key="1">
    <citation type="submission" date="2017-07" db="EMBL/GenBank/DDBJ databases">
        <title>Paenibacillus herberti R33 genome sequencing and assembly.</title>
        <authorList>
            <person name="Su W."/>
        </authorList>
    </citation>
    <scope>NUCLEOTIDE SEQUENCE [LARGE SCALE GENOMIC DNA]</scope>
    <source>
        <strain evidence="2 3">R33</strain>
    </source>
</reference>
<keyword evidence="3" id="KW-1185">Reference proteome</keyword>